<gene>
    <name evidence="2" type="ORF">PITCH_A2430001</name>
    <name evidence="3" type="ORF">PITCH_A2430002</name>
</gene>
<organism evidence="2">
    <name type="scientific">uncultured Desulfobacterium sp</name>
    <dbReference type="NCBI Taxonomy" id="201089"/>
    <lineage>
        <taxon>Bacteria</taxon>
        <taxon>Pseudomonadati</taxon>
        <taxon>Thermodesulfobacteriota</taxon>
        <taxon>Desulfobacteria</taxon>
        <taxon>Desulfobacterales</taxon>
        <taxon>Desulfobacteriaceae</taxon>
        <taxon>Desulfobacterium</taxon>
        <taxon>environmental samples</taxon>
    </lineage>
</organism>
<sequence>MELTGIGKWEVLMNVSGFLLWGMTIVYMIRKDAKNGNGFFRRKVYLKNCGKEKNFSEILMKQSEVAFNRNLEGINYEKTKLHDILKEKYDDKYKSCNCENKNMGHRTFVWVTPICCGRIIVFLTGMS</sequence>
<evidence type="ECO:0000313" key="2">
    <source>
        <dbReference type="EMBL" id="SPD74566.1"/>
    </source>
</evidence>
<protein>
    <submittedName>
        <fullName evidence="2">Uncharacterized protein</fullName>
    </submittedName>
</protein>
<proteinExistence type="predicted"/>
<keyword evidence="1" id="KW-0472">Membrane</keyword>
<evidence type="ECO:0000256" key="1">
    <source>
        <dbReference type="SAM" id="Phobius"/>
    </source>
</evidence>
<accession>A0A445MYK8</accession>
<dbReference type="EMBL" id="OJIN01000161">
    <property type="protein sequence ID" value="SPD74567.1"/>
    <property type="molecule type" value="Genomic_DNA"/>
</dbReference>
<reference evidence="2" key="1">
    <citation type="submission" date="2018-01" db="EMBL/GenBank/DDBJ databases">
        <authorList>
            <person name="Regsiter A."/>
            <person name="William W."/>
        </authorList>
    </citation>
    <scope>NUCLEOTIDE SEQUENCE</scope>
    <source>
        <strain evidence="2">TRIP AH-1</strain>
    </source>
</reference>
<dbReference type="AlphaFoldDB" id="A0A445MYK8"/>
<feature type="transmembrane region" description="Helical" evidence="1">
    <location>
        <begin position="12"/>
        <end position="29"/>
    </location>
</feature>
<evidence type="ECO:0000313" key="3">
    <source>
        <dbReference type="EMBL" id="SPD74567.1"/>
    </source>
</evidence>
<name>A0A445MYK8_9BACT</name>
<keyword evidence="1" id="KW-0812">Transmembrane</keyword>
<keyword evidence="1" id="KW-1133">Transmembrane helix</keyword>
<dbReference type="EMBL" id="OJIN01000161">
    <property type="protein sequence ID" value="SPD74566.1"/>
    <property type="molecule type" value="Genomic_DNA"/>
</dbReference>